<organism evidence="3 5">
    <name type="scientific">Hungatella hathewayi</name>
    <dbReference type="NCBI Taxonomy" id="154046"/>
    <lineage>
        <taxon>Bacteria</taxon>
        <taxon>Bacillati</taxon>
        <taxon>Bacillota</taxon>
        <taxon>Clostridia</taxon>
        <taxon>Lachnospirales</taxon>
        <taxon>Lachnospiraceae</taxon>
        <taxon>Hungatella</taxon>
    </lineage>
</organism>
<dbReference type="InterPro" id="IPR036650">
    <property type="entry name" value="CAT_RNA-bd_dom_sf"/>
</dbReference>
<dbReference type="Gene3D" id="1.10.1790.10">
    <property type="entry name" value="PRD domain"/>
    <property type="match status" value="2"/>
</dbReference>
<dbReference type="InterPro" id="IPR050661">
    <property type="entry name" value="BglG_antiterminators"/>
</dbReference>
<evidence type="ECO:0000259" key="2">
    <source>
        <dbReference type="PROSITE" id="PS51372"/>
    </source>
</evidence>
<dbReference type="SMART" id="SM01061">
    <property type="entry name" value="CAT_RBD"/>
    <property type="match status" value="1"/>
</dbReference>
<protein>
    <submittedName>
        <fullName evidence="4">PRD domain-containing protein</fullName>
    </submittedName>
    <submittedName>
        <fullName evidence="3">Transcriptional antiterminator, BglG family</fullName>
    </submittedName>
</protein>
<evidence type="ECO:0000313" key="4">
    <source>
        <dbReference type="EMBL" id="RGM01931.1"/>
    </source>
</evidence>
<dbReference type="RefSeq" id="WP_055656711.1">
    <property type="nucleotide sequence ID" value="NZ_CABIXC010000008.1"/>
</dbReference>
<dbReference type="EMBL" id="QSSQ01000019">
    <property type="protein sequence ID" value="RGM01931.1"/>
    <property type="molecule type" value="Genomic_DNA"/>
</dbReference>
<dbReference type="EMBL" id="CYZE01000008">
    <property type="protein sequence ID" value="CUO57168.1"/>
    <property type="molecule type" value="Genomic_DNA"/>
</dbReference>
<dbReference type="GO" id="GO:0006355">
    <property type="term" value="P:regulation of DNA-templated transcription"/>
    <property type="evidence" value="ECO:0007669"/>
    <property type="project" value="InterPro"/>
</dbReference>
<gene>
    <name evidence="3" type="primary">licT_3</name>
    <name evidence="4" type="ORF">DXC39_17550</name>
    <name evidence="3" type="ORF">ERS852407_03233</name>
</gene>
<dbReference type="SUPFAM" id="SSF63520">
    <property type="entry name" value="PTS-regulatory domain, PRD"/>
    <property type="match status" value="2"/>
</dbReference>
<dbReference type="Gene3D" id="2.30.24.10">
    <property type="entry name" value="CAT RNA-binding domain"/>
    <property type="match status" value="1"/>
</dbReference>
<proteinExistence type="predicted"/>
<dbReference type="Proteomes" id="UP000261257">
    <property type="component" value="Unassembled WGS sequence"/>
</dbReference>
<name>A0A174G7P6_9FIRM</name>
<reference evidence="4 6" key="2">
    <citation type="submission" date="2018-08" db="EMBL/GenBank/DDBJ databases">
        <title>A genome reference for cultivated species of the human gut microbiota.</title>
        <authorList>
            <person name="Zou Y."/>
            <person name="Xue W."/>
            <person name="Luo G."/>
        </authorList>
    </citation>
    <scope>NUCLEOTIDE SEQUENCE [LARGE SCALE GENOMIC DNA]</scope>
    <source>
        <strain evidence="4 6">TF05-11AC</strain>
    </source>
</reference>
<dbReference type="NCBIfam" id="NF046042">
    <property type="entry name" value="LicT"/>
    <property type="match status" value="1"/>
</dbReference>
<dbReference type="Pfam" id="PF00874">
    <property type="entry name" value="PRD"/>
    <property type="match status" value="2"/>
</dbReference>
<evidence type="ECO:0000313" key="6">
    <source>
        <dbReference type="Proteomes" id="UP000261257"/>
    </source>
</evidence>
<accession>A0A174G7P6</accession>
<dbReference type="PANTHER" id="PTHR30185">
    <property type="entry name" value="CRYPTIC BETA-GLUCOSIDE BGL OPERON ANTITERMINATOR"/>
    <property type="match status" value="1"/>
</dbReference>
<dbReference type="Pfam" id="PF03123">
    <property type="entry name" value="CAT_RBD"/>
    <property type="match status" value="1"/>
</dbReference>
<dbReference type="GO" id="GO:0003723">
    <property type="term" value="F:RNA binding"/>
    <property type="evidence" value="ECO:0007669"/>
    <property type="project" value="InterPro"/>
</dbReference>
<dbReference type="InterPro" id="IPR004341">
    <property type="entry name" value="CAT_RNA-bd_dom"/>
</dbReference>
<dbReference type="PROSITE" id="PS51372">
    <property type="entry name" value="PRD_2"/>
    <property type="match status" value="2"/>
</dbReference>
<dbReference type="PANTHER" id="PTHR30185:SF15">
    <property type="entry name" value="CRYPTIC BETA-GLUCOSIDE BGL OPERON ANTITERMINATOR"/>
    <property type="match status" value="1"/>
</dbReference>
<dbReference type="SUPFAM" id="SSF50151">
    <property type="entry name" value="SacY-like RNA-binding domain"/>
    <property type="match status" value="1"/>
</dbReference>
<keyword evidence="1" id="KW-0677">Repeat</keyword>
<dbReference type="Proteomes" id="UP000095651">
    <property type="component" value="Unassembled WGS sequence"/>
</dbReference>
<evidence type="ECO:0000256" key="1">
    <source>
        <dbReference type="ARBA" id="ARBA00022737"/>
    </source>
</evidence>
<evidence type="ECO:0000313" key="5">
    <source>
        <dbReference type="Proteomes" id="UP000095651"/>
    </source>
</evidence>
<reference evidence="3 5" key="1">
    <citation type="submission" date="2015-09" db="EMBL/GenBank/DDBJ databases">
        <authorList>
            <consortium name="Pathogen Informatics"/>
        </authorList>
    </citation>
    <scope>NUCLEOTIDE SEQUENCE [LARGE SCALE GENOMIC DNA]</scope>
    <source>
        <strain evidence="3 5">2789STDY5608850</strain>
    </source>
</reference>
<sequence>MEIKRIYNNNVVVAVNGADGPEMIAIGKGLAFQKKPGDSIEQEKVEKIFTLEDSGVMTRLEKLVKDIPSVYLSISEEVVEMIRRDSDLKISEDLYITLTDHISMSLEREKNHVICENPLLLEIRQFYKEEFMLARKAGEIIWKKMGIRISEEEMGFIALHIVNASMDQRASCTIQSIQMVRDILQIVSEYFDVNLDETSIPYDRFVRHLQFFARRVLGEGSVQSADEFLFTLGRSQYPVVYGCAEKIGDYVQKTYHKDMTNAEKGFLVYHMINTLSVH</sequence>
<dbReference type="AlphaFoldDB" id="A0A174G7P6"/>
<dbReference type="InterPro" id="IPR011608">
    <property type="entry name" value="PRD"/>
</dbReference>
<feature type="domain" description="PRD" evidence="2">
    <location>
        <begin position="66"/>
        <end position="171"/>
    </location>
</feature>
<evidence type="ECO:0000313" key="3">
    <source>
        <dbReference type="EMBL" id="CUO57168.1"/>
    </source>
</evidence>
<feature type="domain" description="PRD" evidence="2">
    <location>
        <begin position="173"/>
        <end position="278"/>
    </location>
</feature>
<dbReference type="InterPro" id="IPR036634">
    <property type="entry name" value="PRD_sf"/>
</dbReference>